<feature type="signal peptide" evidence="2">
    <location>
        <begin position="1"/>
        <end position="20"/>
    </location>
</feature>
<evidence type="ECO:0000313" key="4">
    <source>
        <dbReference type="EMBL" id="KAK2555112.1"/>
    </source>
</evidence>
<keyword evidence="5" id="KW-1185">Reference proteome</keyword>
<dbReference type="InterPro" id="IPR058913">
    <property type="entry name" value="Integrase_dom_put"/>
</dbReference>
<comment type="caution">
    <text evidence="4">The sequence shown here is derived from an EMBL/GenBank/DDBJ whole genome shotgun (WGS) entry which is preliminary data.</text>
</comment>
<evidence type="ECO:0000256" key="2">
    <source>
        <dbReference type="SAM" id="SignalP"/>
    </source>
</evidence>
<feature type="chain" id="PRO_5042254352" description="Integrase core domain-containing protein" evidence="2">
    <location>
        <begin position="21"/>
        <end position="448"/>
    </location>
</feature>
<name>A0AAD9Q5G2_ACRCE</name>
<reference evidence="4" key="2">
    <citation type="journal article" date="2023" name="Science">
        <title>Genomic signatures of disease resistance in endangered staghorn corals.</title>
        <authorList>
            <person name="Vollmer S.V."/>
            <person name="Selwyn J.D."/>
            <person name="Despard B.A."/>
            <person name="Roesel C.L."/>
        </authorList>
    </citation>
    <scope>NUCLEOTIDE SEQUENCE</scope>
    <source>
        <strain evidence="4">K2</strain>
    </source>
</reference>
<dbReference type="EMBL" id="JARQWQ010000064">
    <property type="protein sequence ID" value="KAK2555112.1"/>
    <property type="molecule type" value="Genomic_DNA"/>
</dbReference>
<feature type="domain" description="Integrase core" evidence="3">
    <location>
        <begin position="228"/>
        <end position="295"/>
    </location>
</feature>
<evidence type="ECO:0000259" key="3">
    <source>
        <dbReference type="Pfam" id="PF24764"/>
    </source>
</evidence>
<feature type="domain" description="Integrase core" evidence="3">
    <location>
        <begin position="297"/>
        <end position="352"/>
    </location>
</feature>
<dbReference type="PANTHER" id="PTHR46791:SF5">
    <property type="entry name" value="CLR5 DOMAIN-CONTAINING PROTEIN-RELATED"/>
    <property type="match status" value="1"/>
</dbReference>
<evidence type="ECO:0000256" key="1">
    <source>
        <dbReference type="SAM" id="MobiDB-lite"/>
    </source>
</evidence>
<proteinExistence type="predicted"/>
<dbReference type="SUPFAM" id="SSF53098">
    <property type="entry name" value="Ribonuclease H-like"/>
    <property type="match status" value="1"/>
</dbReference>
<evidence type="ECO:0000313" key="5">
    <source>
        <dbReference type="Proteomes" id="UP001249851"/>
    </source>
</evidence>
<accession>A0AAD9Q5G2</accession>
<organism evidence="4 5">
    <name type="scientific">Acropora cervicornis</name>
    <name type="common">Staghorn coral</name>
    <dbReference type="NCBI Taxonomy" id="6130"/>
    <lineage>
        <taxon>Eukaryota</taxon>
        <taxon>Metazoa</taxon>
        <taxon>Cnidaria</taxon>
        <taxon>Anthozoa</taxon>
        <taxon>Hexacorallia</taxon>
        <taxon>Scleractinia</taxon>
        <taxon>Astrocoeniina</taxon>
        <taxon>Acroporidae</taxon>
        <taxon>Acropora</taxon>
    </lineage>
</organism>
<dbReference type="AlphaFoldDB" id="A0AAD9Q5G2"/>
<dbReference type="Pfam" id="PF24764">
    <property type="entry name" value="rva_4"/>
    <property type="match status" value="2"/>
</dbReference>
<dbReference type="InterPro" id="IPR012337">
    <property type="entry name" value="RNaseH-like_sf"/>
</dbReference>
<protein>
    <recommendedName>
        <fullName evidence="3">Integrase core domain-containing protein</fullName>
    </recommendedName>
</protein>
<dbReference type="Proteomes" id="UP001249851">
    <property type="component" value="Unassembled WGS sequence"/>
</dbReference>
<reference evidence="4" key="1">
    <citation type="journal article" date="2023" name="G3 (Bethesda)">
        <title>Whole genome assembly and annotation of the endangered Caribbean coral Acropora cervicornis.</title>
        <authorList>
            <person name="Selwyn J.D."/>
            <person name="Vollmer S.V."/>
        </authorList>
    </citation>
    <scope>NUCLEOTIDE SEQUENCE</scope>
    <source>
        <strain evidence="4">K2</strain>
    </source>
</reference>
<keyword evidence="2" id="KW-0732">Signal</keyword>
<feature type="region of interest" description="Disordered" evidence="1">
    <location>
        <begin position="369"/>
        <end position="391"/>
    </location>
</feature>
<gene>
    <name evidence="4" type="ORF">P5673_023079</name>
</gene>
<dbReference type="PANTHER" id="PTHR46791">
    <property type="entry name" value="EXPRESSED PROTEIN"/>
    <property type="match status" value="1"/>
</dbReference>
<sequence>MKLLFLRCVFMFTIVTWTFGDNDLVRFLNTIRTMLREVETEVPNIMQDREHCEFYANRILCALRHMVLINVHLQQSGNNHPDELQEIQTLQENLKAIFIHRCLSFLPPTERPSGPGRPSYVITSEQLACLRSEFSSWSQIARDLGVSRQTIYNRRRELGFSEIEDNNLDAMVQEELNAFPRTGETNVMAGLRQRGVYIQRWRVRESIIRVDPINRANRWGSRILRRPYNVPHPNYLWHMDTNMKLRHWRFCIHGCVDGFSRAIVYLRAASEWGYPSRVRADNGGENIAVGEFMDRLFLDTGNDRDMYALHYIFRPRIQRLLDRFTLRFNHHSISTEHNRTPRQLWASGCLLSYRSPNAGIRDVFDQEMPSDLDAYGNDPDAPPPDPENDVSGVRVAPVNFVLNNTLTMGLQQNFDPLSDDGNYGISIYLQVRDFINRAVQNDSNPSQQ</sequence>